<dbReference type="STRING" id="75922.BST47_04235"/>
<reference evidence="1 2" key="1">
    <citation type="submission" date="2017-02" db="EMBL/GenBank/DDBJ databases">
        <title>The new phylogeny of genus Mycobacterium.</title>
        <authorList>
            <person name="Tortoli E."/>
            <person name="Trovato A."/>
            <person name="Cirillo D.M."/>
        </authorList>
    </citation>
    <scope>NUCLEOTIDE SEQUENCE [LARGE SCALE GENOMIC DNA]</scope>
    <source>
        <strain evidence="1 2">DSM 44338</strain>
    </source>
</reference>
<dbReference type="EMBL" id="MVIM01000002">
    <property type="protein sequence ID" value="ORB67693.1"/>
    <property type="molecule type" value="Genomic_DNA"/>
</dbReference>
<evidence type="ECO:0000313" key="1">
    <source>
        <dbReference type="EMBL" id="ORB67693.1"/>
    </source>
</evidence>
<comment type="caution">
    <text evidence="1">The sequence shown here is derived from an EMBL/GenBank/DDBJ whole genome shotgun (WGS) entry which is preliminary data.</text>
</comment>
<accession>A0A1X0JXR2</accession>
<organism evidence="1 2">
    <name type="scientific">Mycolicibacterium tusciae</name>
    <dbReference type="NCBI Taxonomy" id="75922"/>
    <lineage>
        <taxon>Bacteria</taxon>
        <taxon>Bacillati</taxon>
        <taxon>Actinomycetota</taxon>
        <taxon>Actinomycetes</taxon>
        <taxon>Mycobacteriales</taxon>
        <taxon>Mycobacteriaceae</taxon>
        <taxon>Mycolicibacterium</taxon>
    </lineage>
</organism>
<name>A0A1X0JXR2_9MYCO</name>
<keyword evidence="2" id="KW-1185">Reference proteome</keyword>
<dbReference type="AlphaFoldDB" id="A0A1X0JXR2"/>
<evidence type="ECO:0000313" key="2">
    <source>
        <dbReference type="Proteomes" id="UP000192411"/>
    </source>
</evidence>
<gene>
    <name evidence="1" type="ORF">BST47_04235</name>
</gene>
<sequence>MGEKLNKFLELDIPEELYLARNIQTMMARAAVADAPPEEAAMAVLSIAVGNLMELEQRVVTLEKQAGVTPPKPRDMM</sequence>
<dbReference type="RefSeq" id="WP_133056202.1">
    <property type="nucleotide sequence ID" value="NZ_MVIM01000002.1"/>
</dbReference>
<dbReference type="Proteomes" id="UP000192411">
    <property type="component" value="Unassembled WGS sequence"/>
</dbReference>
<proteinExistence type="predicted"/>
<protein>
    <submittedName>
        <fullName evidence="1">Uncharacterized protein</fullName>
    </submittedName>
</protein>